<dbReference type="PANTHER" id="PTHR34108">
    <property type="entry name" value="SEPTUM SITE-DETERMINING PROTEIN MINC"/>
    <property type="match status" value="1"/>
</dbReference>
<dbReference type="InterPro" id="IPR016098">
    <property type="entry name" value="CAP/MinC_C"/>
</dbReference>
<accession>A0ABT1C0H7</accession>
<dbReference type="InterPro" id="IPR036145">
    <property type="entry name" value="MinC_C_sf"/>
</dbReference>
<evidence type="ECO:0000256" key="6">
    <source>
        <dbReference type="HAMAP-Rule" id="MF_00267"/>
    </source>
</evidence>
<dbReference type="SUPFAM" id="SSF63848">
    <property type="entry name" value="Cell-division inhibitor MinC, C-terminal domain"/>
    <property type="match status" value="1"/>
</dbReference>
<feature type="domain" description="Septum formation inhibitor MinC C-terminal" evidence="7">
    <location>
        <begin position="153"/>
        <end position="252"/>
    </location>
</feature>
<dbReference type="HAMAP" id="MF_00267">
    <property type="entry name" value="MinC"/>
    <property type="match status" value="1"/>
</dbReference>
<name>A0ABT1C0H7_9HYPH</name>
<keyword evidence="4 6" id="KW-0131">Cell cycle</keyword>
<evidence type="ECO:0000313" key="8">
    <source>
        <dbReference type="EMBL" id="MCO6048339.1"/>
    </source>
</evidence>
<dbReference type="RefSeq" id="WP_252815157.1">
    <property type="nucleotide sequence ID" value="NZ_JAMXQS010000001.1"/>
</dbReference>
<comment type="similarity">
    <text evidence="1 6">Belongs to the MinC family.</text>
</comment>
<dbReference type="Gene3D" id="2.160.20.70">
    <property type="match status" value="1"/>
</dbReference>
<proteinExistence type="inferred from homology"/>
<organism evidence="8 9">
    <name type="scientific">Mesorhizobium liriopis</name>
    <dbReference type="NCBI Taxonomy" id="2953882"/>
    <lineage>
        <taxon>Bacteria</taxon>
        <taxon>Pseudomonadati</taxon>
        <taxon>Pseudomonadota</taxon>
        <taxon>Alphaproteobacteria</taxon>
        <taxon>Hyphomicrobiales</taxon>
        <taxon>Phyllobacteriaceae</taxon>
        <taxon>Mesorhizobium</taxon>
    </lineage>
</organism>
<dbReference type="EMBL" id="JAMXQS010000001">
    <property type="protein sequence ID" value="MCO6048339.1"/>
    <property type="molecule type" value="Genomic_DNA"/>
</dbReference>
<evidence type="ECO:0000256" key="5">
    <source>
        <dbReference type="ARBA" id="ARBA00025606"/>
    </source>
</evidence>
<dbReference type="Proteomes" id="UP001205906">
    <property type="component" value="Unassembled WGS sequence"/>
</dbReference>
<gene>
    <name evidence="6 8" type="primary">minC</name>
    <name evidence="8" type="ORF">NGM99_00855</name>
</gene>
<keyword evidence="9" id="KW-1185">Reference proteome</keyword>
<dbReference type="InterPro" id="IPR013033">
    <property type="entry name" value="MinC"/>
</dbReference>
<evidence type="ECO:0000256" key="3">
    <source>
        <dbReference type="ARBA" id="ARBA00023210"/>
    </source>
</evidence>
<comment type="function">
    <text evidence="5 6">Cell division inhibitor that blocks the formation of polar Z ring septums. Rapidly oscillates between the poles of the cell to destabilize FtsZ filaments that have formed before they mature into polar Z rings. Prevents FtsZ polymerization.</text>
</comment>
<reference evidence="8 9" key="1">
    <citation type="submission" date="2022-06" db="EMBL/GenBank/DDBJ databases">
        <title>Mesorhizobium sp. strain RP14 Genome sequencing and assembly.</title>
        <authorList>
            <person name="Kim I."/>
        </authorList>
    </citation>
    <scope>NUCLEOTIDE SEQUENCE [LARGE SCALE GENOMIC DNA]</scope>
    <source>
        <strain evidence="9">RP14(2022)</strain>
    </source>
</reference>
<sequence length="257" mass="27681">MSSEEQTEAPVVPSPKKTIRFRARSFFAFALAPEAPLKDWWKELDNWTASSPGFFAGRPVVLDLTVLKPRLSEVRKLVSQLADRGIRVYAIQAENMEGLDPDLPPLLVGAKATVVEEEQPEEKAAEAEDKADAEVVVEPVLPVVEAKSTPSLIIRSPVRSGQSIFQPEGDVIVIGAVGSGSEIIAGGSVHVYGTLRGRVFAGAMGNPDARIFCRKNEAELLAVDGCYRTADDMEPSSRGKPIQAFLEDGVVQVAALN</sequence>
<keyword evidence="3 6" id="KW-0717">Septation</keyword>
<dbReference type="PANTHER" id="PTHR34108:SF1">
    <property type="entry name" value="SEPTUM SITE-DETERMINING PROTEIN MINC"/>
    <property type="match status" value="1"/>
</dbReference>
<evidence type="ECO:0000256" key="2">
    <source>
        <dbReference type="ARBA" id="ARBA00022618"/>
    </source>
</evidence>
<evidence type="ECO:0000256" key="4">
    <source>
        <dbReference type="ARBA" id="ARBA00023306"/>
    </source>
</evidence>
<dbReference type="Pfam" id="PF03775">
    <property type="entry name" value="MinC_C"/>
    <property type="match status" value="1"/>
</dbReference>
<comment type="caution">
    <text evidence="8">The sequence shown here is derived from an EMBL/GenBank/DDBJ whole genome shotgun (WGS) entry which is preliminary data.</text>
</comment>
<dbReference type="NCBIfam" id="TIGR01222">
    <property type="entry name" value="minC"/>
    <property type="match status" value="1"/>
</dbReference>
<keyword evidence="2 6" id="KW-0132">Cell division</keyword>
<dbReference type="InterPro" id="IPR005526">
    <property type="entry name" value="Septum_form_inhib_MinC_C"/>
</dbReference>
<protein>
    <recommendedName>
        <fullName evidence="6">Probable septum site-determining protein MinC</fullName>
    </recommendedName>
</protein>
<comment type="subunit">
    <text evidence="6">Interacts with MinD and FtsZ.</text>
</comment>
<evidence type="ECO:0000256" key="1">
    <source>
        <dbReference type="ARBA" id="ARBA00006291"/>
    </source>
</evidence>
<dbReference type="Gene3D" id="3.30.70.260">
    <property type="match status" value="1"/>
</dbReference>
<evidence type="ECO:0000313" key="9">
    <source>
        <dbReference type="Proteomes" id="UP001205906"/>
    </source>
</evidence>
<evidence type="ECO:0000259" key="7">
    <source>
        <dbReference type="Pfam" id="PF03775"/>
    </source>
</evidence>